<feature type="compositionally biased region" description="Basic and acidic residues" evidence="1">
    <location>
        <begin position="111"/>
        <end position="123"/>
    </location>
</feature>
<evidence type="ECO:0000313" key="2">
    <source>
        <dbReference type="EMBL" id="KZS88935.1"/>
    </source>
</evidence>
<keyword evidence="3" id="KW-1185">Reference proteome</keyword>
<evidence type="ECO:0000313" key="3">
    <source>
        <dbReference type="Proteomes" id="UP000076722"/>
    </source>
</evidence>
<sequence>MLTGNRTGSYQSQAKTEKVQSQPDFQTLIKAVARIEIRPHNPQDDYTYAQLRHCAVWHFQSKKIKVSKKHKETDSDSSGSSDSAEDSDEESSESSSEEEDEKRKKPKHRKAETSVKREEEDTRSLFRDLVAQMQHNQEQQSRAMKEERREMAQTLAAINSKINNTTGRDVPTINPHSYN</sequence>
<dbReference type="EMBL" id="KV419431">
    <property type="protein sequence ID" value="KZS88935.1"/>
    <property type="molecule type" value="Genomic_DNA"/>
</dbReference>
<feature type="region of interest" description="Disordered" evidence="1">
    <location>
        <begin position="158"/>
        <end position="179"/>
    </location>
</feature>
<proteinExistence type="predicted"/>
<evidence type="ECO:0000256" key="1">
    <source>
        <dbReference type="SAM" id="MobiDB-lite"/>
    </source>
</evidence>
<gene>
    <name evidence="2" type="ORF">SISNIDRAFT_489595</name>
</gene>
<feature type="region of interest" description="Disordered" evidence="1">
    <location>
        <begin position="63"/>
        <end position="123"/>
    </location>
</feature>
<organism evidence="2 3">
    <name type="scientific">Sistotremastrum niveocremeum HHB9708</name>
    <dbReference type="NCBI Taxonomy" id="1314777"/>
    <lineage>
        <taxon>Eukaryota</taxon>
        <taxon>Fungi</taxon>
        <taxon>Dikarya</taxon>
        <taxon>Basidiomycota</taxon>
        <taxon>Agaricomycotina</taxon>
        <taxon>Agaricomycetes</taxon>
        <taxon>Sistotremastrales</taxon>
        <taxon>Sistotremastraceae</taxon>
        <taxon>Sertulicium</taxon>
        <taxon>Sertulicium niveocremeum</taxon>
    </lineage>
</organism>
<feature type="compositionally biased region" description="Polar residues" evidence="1">
    <location>
        <begin position="158"/>
        <end position="167"/>
    </location>
</feature>
<dbReference type="AlphaFoldDB" id="A0A164PQ50"/>
<accession>A0A164PQ50</accession>
<feature type="compositionally biased region" description="Acidic residues" evidence="1">
    <location>
        <begin position="83"/>
        <end position="100"/>
    </location>
</feature>
<reference evidence="2 3" key="1">
    <citation type="journal article" date="2016" name="Mol. Biol. Evol.">
        <title>Comparative Genomics of Early-Diverging Mushroom-Forming Fungi Provides Insights into the Origins of Lignocellulose Decay Capabilities.</title>
        <authorList>
            <person name="Nagy L.G."/>
            <person name="Riley R."/>
            <person name="Tritt A."/>
            <person name="Adam C."/>
            <person name="Daum C."/>
            <person name="Floudas D."/>
            <person name="Sun H."/>
            <person name="Yadav J.S."/>
            <person name="Pangilinan J."/>
            <person name="Larsson K.H."/>
            <person name="Matsuura K."/>
            <person name="Barry K."/>
            <person name="Labutti K."/>
            <person name="Kuo R."/>
            <person name="Ohm R.A."/>
            <person name="Bhattacharya S.S."/>
            <person name="Shirouzu T."/>
            <person name="Yoshinaga Y."/>
            <person name="Martin F.M."/>
            <person name="Grigoriev I.V."/>
            <person name="Hibbett D.S."/>
        </authorList>
    </citation>
    <scope>NUCLEOTIDE SEQUENCE [LARGE SCALE GENOMIC DNA]</scope>
    <source>
        <strain evidence="2 3">HHB9708</strain>
    </source>
</reference>
<name>A0A164PQ50_9AGAM</name>
<dbReference type="Proteomes" id="UP000076722">
    <property type="component" value="Unassembled WGS sequence"/>
</dbReference>
<protein>
    <submittedName>
        <fullName evidence="2">Uncharacterized protein</fullName>
    </submittedName>
</protein>
<feature type="region of interest" description="Disordered" evidence="1">
    <location>
        <begin position="1"/>
        <end position="23"/>
    </location>
</feature>